<keyword evidence="1" id="KW-0812">Transmembrane</keyword>
<feature type="transmembrane region" description="Helical" evidence="1">
    <location>
        <begin position="254"/>
        <end position="270"/>
    </location>
</feature>
<dbReference type="Proteomes" id="UP000663879">
    <property type="component" value="Unassembled WGS sequence"/>
</dbReference>
<comment type="caution">
    <text evidence="2">The sequence shown here is derived from an EMBL/GenBank/DDBJ whole genome shotgun (WGS) entry which is preliminary data.</text>
</comment>
<name>A0A813QZJ2_9BILA</name>
<dbReference type="EMBL" id="CAJNOC010000551">
    <property type="protein sequence ID" value="CAF0775732.1"/>
    <property type="molecule type" value="Genomic_DNA"/>
</dbReference>
<proteinExistence type="predicted"/>
<feature type="transmembrane region" description="Helical" evidence="1">
    <location>
        <begin position="21"/>
        <end position="40"/>
    </location>
</feature>
<feature type="transmembrane region" description="Helical" evidence="1">
    <location>
        <begin position="276"/>
        <end position="299"/>
    </location>
</feature>
<gene>
    <name evidence="2" type="ORF">OXX778_LOCUS5192</name>
</gene>
<keyword evidence="1" id="KW-1133">Transmembrane helix</keyword>
<protein>
    <submittedName>
        <fullName evidence="2">Uncharacterized protein</fullName>
    </submittedName>
</protein>
<evidence type="ECO:0000256" key="1">
    <source>
        <dbReference type="SAM" id="Phobius"/>
    </source>
</evidence>
<evidence type="ECO:0000313" key="2">
    <source>
        <dbReference type="EMBL" id="CAF0775732.1"/>
    </source>
</evidence>
<dbReference type="OrthoDB" id="5586934at2759"/>
<feature type="transmembrane region" description="Helical" evidence="1">
    <location>
        <begin position="104"/>
        <end position="125"/>
    </location>
</feature>
<feature type="transmembrane region" description="Helical" evidence="1">
    <location>
        <begin position="137"/>
        <end position="159"/>
    </location>
</feature>
<feature type="transmembrane region" description="Helical" evidence="1">
    <location>
        <begin position="219"/>
        <end position="242"/>
    </location>
</feature>
<feature type="transmembrane region" description="Helical" evidence="1">
    <location>
        <begin position="180"/>
        <end position="207"/>
    </location>
</feature>
<accession>A0A813QZJ2</accession>
<keyword evidence="1" id="KW-0472">Membrane</keyword>
<organism evidence="2 3">
    <name type="scientific">Brachionus calyciflorus</name>
    <dbReference type="NCBI Taxonomy" id="104777"/>
    <lineage>
        <taxon>Eukaryota</taxon>
        <taxon>Metazoa</taxon>
        <taxon>Spiralia</taxon>
        <taxon>Gnathifera</taxon>
        <taxon>Rotifera</taxon>
        <taxon>Eurotatoria</taxon>
        <taxon>Monogononta</taxon>
        <taxon>Pseudotrocha</taxon>
        <taxon>Ploima</taxon>
        <taxon>Brachionidae</taxon>
        <taxon>Brachionus</taxon>
    </lineage>
</organism>
<evidence type="ECO:0000313" key="3">
    <source>
        <dbReference type="Proteomes" id="UP000663879"/>
    </source>
</evidence>
<dbReference type="PANTHER" id="PTHR33802:SF1">
    <property type="entry name" value="XK-RELATED PROTEIN"/>
    <property type="match status" value="1"/>
</dbReference>
<dbReference type="AlphaFoldDB" id="A0A813QZJ2"/>
<feature type="transmembrane region" description="Helical" evidence="1">
    <location>
        <begin position="78"/>
        <end position="97"/>
    </location>
</feature>
<dbReference type="PANTHER" id="PTHR33802">
    <property type="entry name" value="SI:CH211-161H7.5-RELATED"/>
    <property type="match status" value="1"/>
</dbReference>
<sequence length="310" mass="35730">MKPSATFQSPDLTNNSTPHNEINIILIILNALLYVVLVFINASASSPSIGIFKNVTGDISNEHQVDITPAGWTFSTWGIIYTWQGLWIVYSIASIFIRNNGNRLYLVPPVFTRLFFVFIYLHYAFNISWLFIWDNQIFSLAFAFLALLTISLYIATAISHKNIYDSETHLTKNRQTKFLWLYRIFLNNGLAFYATWVTLATFLNMAIAWTYEWHGERKIASVICLSFAALIIFTYFILDVVVLEKFLRYTYSPYLQLFIAFSGILAKNFSGKSPSAIFSLVLIIVIFLLFVAKIVLSIYRHKRDSRNRVL</sequence>
<reference evidence="2" key="1">
    <citation type="submission" date="2021-02" db="EMBL/GenBank/DDBJ databases">
        <authorList>
            <person name="Nowell W R."/>
        </authorList>
    </citation>
    <scope>NUCLEOTIDE SEQUENCE</scope>
    <source>
        <strain evidence="2">Ploen Becks lab</strain>
    </source>
</reference>
<keyword evidence="3" id="KW-1185">Reference proteome</keyword>